<keyword evidence="7 13" id="KW-0862">Zinc</keyword>
<keyword evidence="8 13" id="KW-0067">ATP-binding</keyword>
<dbReference type="AlphaFoldDB" id="A0A0A2WSU5"/>
<keyword evidence="11 13" id="KW-0030">Aminoacyl-tRNA synthetase</keyword>
<feature type="binding site" evidence="13">
    <location>
        <position position="402"/>
    </location>
    <ligand>
        <name>Zn(2+)</name>
        <dbReference type="ChEBI" id="CHEBI:29105"/>
        <note>catalytic</note>
    </ligand>
</feature>
<comment type="cofactor">
    <cofactor evidence="13">
        <name>Zn(2+)</name>
        <dbReference type="ChEBI" id="CHEBI:29105"/>
    </cofactor>
    <text evidence="13">Binds 1 zinc ion per subunit.</text>
</comment>
<dbReference type="InterPro" id="IPR036621">
    <property type="entry name" value="Anticodon-bd_dom_sf"/>
</dbReference>
<dbReference type="Gene3D" id="3.40.50.800">
    <property type="entry name" value="Anticodon-binding domain"/>
    <property type="match status" value="1"/>
</dbReference>
<protein>
    <recommendedName>
        <fullName evidence="13">Threonine--tRNA ligase</fullName>
        <ecNumber evidence="13">6.1.1.3</ecNumber>
    </recommendedName>
    <alternativeName>
        <fullName evidence="13">Threonyl-tRNA synthetase</fullName>
        <shortName evidence="13">ThrRS</shortName>
    </alternativeName>
</protein>
<dbReference type="InterPro" id="IPR004095">
    <property type="entry name" value="TGS"/>
</dbReference>
<dbReference type="NCBIfam" id="TIGR00418">
    <property type="entry name" value="thrS"/>
    <property type="match status" value="1"/>
</dbReference>
<dbReference type="RefSeq" id="WP_038060833.1">
    <property type="nucleotide sequence ID" value="NZ_JPSL02000039.1"/>
</dbReference>
<comment type="caution">
    <text evidence="13">Lacks conserved residue(s) required for the propagation of feature annotation.</text>
</comment>
<dbReference type="GO" id="GO:0046872">
    <property type="term" value="F:metal ion binding"/>
    <property type="evidence" value="ECO:0007669"/>
    <property type="project" value="UniProtKB-KW"/>
</dbReference>
<dbReference type="SUPFAM" id="SSF55681">
    <property type="entry name" value="Class II aaRS and biotin synthetases"/>
    <property type="match status" value="1"/>
</dbReference>
<keyword evidence="5 13" id="KW-0479">Metal-binding</keyword>
<dbReference type="Proteomes" id="UP000030364">
    <property type="component" value="Unassembled WGS sequence"/>
</dbReference>
<accession>A0A0A2WSU5</accession>
<dbReference type="InterPro" id="IPR002314">
    <property type="entry name" value="aa-tRNA-synt_IIb"/>
</dbReference>
<evidence type="ECO:0000256" key="8">
    <source>
        <dbReference type="ARBA" id="ARBA00022840"/>
    </source>
</evidence>
<keyword evidence="4 13" id="KW-0436">Ligase</keyword>
<dbReference type="GO" id="GO:0000049">
    <property type="term" value="F:tRNA binding"/>
    <property type="evidence" value="ECO:0007669"/>
    <property type="project" value="UniProtKB-KW"/>
</dbReference>
<evidence type="ECO:0000313" key="16">
    <source>
        <dbReference type="EMBL" id="KGQ22903.2"/>
    </source>
</evidence>
<dbReference type="GO" id="GO:0005524">
    <property type="term" value="F:ATP binding"/>
    <property type="evidence" value="ECO:0007669"/>
    <property type="project" value="UniProtKB-UniRule"/>
</dbReference>
<sequence length="662" mass="75705">MTVYLPDGKALDLPPGATARDVAEAVGPGLARAAVGALVDGELYDLFKPLPEGARVRILTEKDPEYQHLFRHTLAHVLAQAVKEYFREKGYDPESVRLGVGPVIEKGFYYDIDAPEPLSDEDLPKIEEKMREILRRDLPLRRFVLSREEALERYRGKDPYKTELILEIPEGEEISFYQQGDESFGFTDLCRGPHVPSTGRIPPHFKLTHVAGAYWRGDERRPMLQRVYGVAFRTAEELQEYLWQLEEAKKRDHRRLGRELELFLLDPMVGKGLVLWLPKGNVIREELMAFMREEQVRRGYQLVTTPHIGSLELYKTSGHYPYYAESQFPPISFKERGEEEEEEYLLKPMNCPHHIRIYAYRKRSYRELPLRLAEFGTVYRYEKAGELLGLTRVRGFTQDDAHIFATPEQVKAEFLGVLDLVLQVLGTLGLKDYRARIGVRDPKSDKYVGDEAKWALAERQIQEAAAEAGLQYTVEEGDAAFYGPKLDFVVKDALGREWQLGTIQVDYNLPERFGLTYVGPDGAEHRPVMIHRAPFGSLERFIGILIEHFAGDFPLWLAPVQAVVVPVSEKQEDYAQEVLARLKEAGLRAEADLRPERMQARIRDAELQKVPYILVVGEEERGTGAVSVRRRHKGNLGRMPLSSFLEGALREVREKQLDSVFG</sequence>
<dbReference type="OrthoDB" id="9802304at2"/>
<feature type="binding site" evidence="13">
    <location>
        <position position="531"/>
    </location>
    <ligand>
        <name>Zn(2+)</name>
        <dbReference type="ChEBI" id="CHEBI:29105"/>
        <note>catalytic</note>
    </ligand>
</feature>
<dbReference type="FunFam" id="3.30.930.10:FF:000002">
    <property type="entry name" value="Threonine--tRNA ligase"/>
    <property type="match status" value="1"/>
</dbReference>
<evidence type="ECO:0000256" key="6">
    <source>
        <dbReference type="ARBA" id="ARBA00022741"/>
    </source>
</evidence>
<dbReference type="PROSITE" id="PS50862">
    <property type="entry name" value="AA_TRNA_LIGASE_II"/>
    <property type="match status" value="1"/>
</dbReference>
<dbReference type="InterPro" id="IPR006195">
    <property type="entry name" value="aa-tRNA-synth_II"/>
</dbReference>
<comment type="caution">
    <text evidence="16">The sequence shown here is derived from an EMBL/GenBank/DDBJ whole genome shotgun (WGS) entry which is preliminary data.</text>
</comment>
<dbReference type="EMBL" id="JPSL02000039">
    <property type="protein sequence ID" value="KGQ22903.2"/>
    <property type="molecule type" value="Genomic_DNA"/>
</dbReference>
<gene>
    <name evidence="13" type="primary">thrS</name>
    <name evidence="16" type="ORF">THFILI_06225</name>
</gene>
<evidence type="ECO:0000259" key="14">
    <source>
        <dbReference type="PROSITE" id="PS50862"/>
    </source>
</evidence>
<evidence type="ECO:0000256" key="4">
    <source>
        <dbReference type="ARBA" id="ARBA00022598"/>
    </source>
</evidence>
<comment type="catalytic activity">
    <reaction evidence="12 13">
        <text>tRNA(Thr) + L-threonine + ATP = L-threonyl-tRNA(Thr) + AMP + diphosphate + H(+)</text>
        <dbReference type="Rhea" id="RHEA:24624"/>
        <dbReference type="Rhea" id="RHEA-COMP:9670"/>
        <dbReference type="Rhea" id="RHEA-COMP:9704"/>
        <dbReference type="ChEBI" id="CHEBI:15378"/>
        <dbReference type="ChEBI" id="CHEBI:30616"/>
        <dbReference type="ChEBI" id="CHEBI:33019"/>
        <dbReference type="ChEBI" id="CHEBI:57926"/>
        <dbReference type="ChEBI" id="CHEBI:78442"/>
        <dbReference type="ChEBI" id="CHEBI:78534"/>
        <dbReference type="ChEBI" id="CHEBI:456215"/>
        <dbReference type="EC" id="6.1.1.3"/>
    </reaction>
</comment>
<dbReference type="InterPro" id="IPR033728">
    <property type="entry name" value="ThrRS_core"/>
</dbReference>
<dbReference type="CDD" id="cd00860">
    <property type="entry name" value="ThrRS_anticodon"/>
    <property type="match status" value="1"/>
</dbReference>
<evidence type="ECO:0000259" key="15">
    <source>
        <dbReference type="PROSITE" id="PS51880"/>
    </source>
</evidence>
<dbReference type="SUPFAM" id="SSF55186">
    <property type="entry name" value="ThrRS/AlaRS common domain"/>
    <property type="match status" value="1"/>
</dbReference>
<dbReference type="CDD" id="cd00771">
    <property type="entry name" value="ThrRS_core"/>
    <property type="match status" value="1"/>
</dbReference>
<dbReference type="Gene3D" id="3.30.930.10">
    <property type="entry name" value="Bira Bifunctional Protein, Domain 2"/>
    <property type="match status" value="1"/>
</dbReference>
<dbReference type="Gene3D" id="3.10.20.30">
    <property type="match status" value="1"/>
</dbReference>
<feature type="domain" description="TGS" evidence="15">
    <location>
        <begin position="1"/>
        <end position="60"/>
    </location>
</feature>
<dbReference type="PRINTS" id="PR01047">
    <property type="entry name" value="TRNASYNTHTHR"/>
</dbReference>
<keyword evidence="3 13" id="KW-0820">tRNA-binding</keyword>
<organism evidence="16 17">
    <name type="scientific">Thermus filiformis</name>
    <dbReference type="NCBI Taxonomy" id="276"/>
    <lineage>
        <taxon>Bacteria</taxon>
        <taxon>Thermotogati</taxon>
        <taxon>Deinococcota</taxon>
        <taxon>Deinococci</taxon>
        <taxon>Thermales</taxon>
        <taxon>Thermaceae</taxon>
        <taxon>Thermus</taxon>
    </lineage>
</organism>
<feature type="binding site" evidence="13">
    <location>
        <position position="351"/>
    </location>
    <ligand>
        <name>Zn(2+)</name>
        <dbReference type="ChEBI" id="CHEBI:29105"/>
        <note>catalytic</note>
    </ligand>
</feature>
<keyword evidence="10 13" id="KW-0648">Protein biosynthesis</keyword>
<keyword evidence="17" id="KW-1185">Reference proteome</keyword>
<evidence type="ECO:0000256" key="3">
    <source>
        <dbReference type="ARBA" id="ARBA00022555"/>
    </source>
</evidence>
<dbReference type="InterPro" id="IPR004154">
    <property type="entry name" value="Anticodon-bd"/>
</dbReference>
<evidence type="ECO:0000313" key="17">
    <source>
        <dbReference type="Proteomes" id="UP000030364"/>
    </source>
</evidence>
<dbReference type="GO" id="GO:0006435">
    <property type="term" value="P:threonyl-tRNA aminoacylation"/>
    <property type="evidence" value="ECO:0007669"/>
    <property type="project" value="UniProtKB-UniRule"/>
</dbReference>
<evidence type="ECO:0000256" key="11">
    <source>
        <dbReference type="ARBA" id="ARBA00023146"/>
    </source>
</evidence>
<dbReference type="Pfam" id="PF02824">
    <property type="entry name" value="TGS"/>
    <property type="match status" value="1"/>
</dbReference>
<feature type="domain" description="Aminoacyl-transfer RNA synthetases class-II family profile" evidence="14">
    <location>
        <begin position="283"/>
        <end position="554"/>
    </location>
</feature>
<dbReference type="Gene3D" id="3.30.980.10">
    <property type="entry name" value="Threonyl-trna Synthetase, Chain A, domain 2"/>
    <property type="match status" value="1"/>
</dbReference>
<dbReference type="InterPro" id="IPR012947">
    <property type="entry name" value="tRNA_SAD"/>
</dbReference>
<evidence type="ECO:0000256" key="7">
    <source>
        <dbReference type="ARBA" id="ARBA00022833"/>
    </source>
</evidence>
<dbReference type="Pfam" id="PF07973">
    <property type="entry name" value="tRNA_SAD"/>
    <property type="match status" value="1"/>
</dbReference>
<dbReference type="PANTHER" id="PTHR11451">
    <property type="entry name" value="THREONINE-TRNA LIGASE"/>
    <property type="match status" value="1"/>
</dbReference>
<evidence type="ECO:0000256" key="2">
    <source>
        <dbReference type="ARBA" id="ARBA00022490"/>
    </source>
</evidence>
<dbReference type="InterPro" id="IPR045864">
    <property type="entry name" value="aa-tRNA-synth_II/BPL/LPL"/>
</dbReference>
<dbReference type="Gene3D" id="3.30.54.20">
    <property type="match status" value="1"/>
</dbReference>
<dbReference type="Pfam" id="PF03129">
    <property type="entry name" value="HGTP_anticodon"/>
    <property type="match status" value="1"/>
</dbReference>
<evidence type="ECO:0000256" key="5">
    <source>
        <dbReference type="ARBA" id="ARBA00022723"/>
    </source>
</evidence>
<keyword evidence="2 13" id="KW-0963">Cytoplasm</keyword>
<dbReference type="GO" id="GO:0004829">
    <property type="term" value="F:threonine-tRNA ligase activity"/>
    <property type="evidence" value="ECO:0007669"/>
    <property type="project" value="UniProtKB-UniRule"/>
</dbReference>
<dbReference type="SMART" id="SM00863">
    <property type="entry name" value="tRNA_SAD"/>
    <property type="match status" value="1"/>
</dbReference>
<dbReference type="SUPFAM" id="SSF81271">
    <property type="entry name" value="TGS-like"/>
    <property type="match status" value="1"/>
</dbReference>
<comment type="similarity">
    <text evidence="1 13">Belongs to the class-II aminoacyl-tRNA synthetase family.</text>
</comment>
<dbReference type="SUPFAM" id="SSF52954">
    <property type="entry name" value="Class II aaRS ABD-related"/>
    <property type="match status" value="1"/>
</dbReference>
<dbReference type="EC" id="6.1.1.3" evidence="13"/>
<proteinExistence type="inferred from homology"/>
<dbReference type="PROSITE" id="PS51880">
    <property type="entry name" value="TGS"/>
    <property type="match status" value="1"/>
</dbReference>
<dbReference type="Pfam" id="PF00587">
    <property type="entry name" value="tRNA-synt_2b"/>
    <property type="match status" value="1"/>
</dbReference>
<keyword evidence="9 13" id="KW-0694">RNA-binding</keyword>
<keyword evidence="6 13" id="KW-0547">Nucleotide-binding</keyword>
<evidence type="ECO:0000256" key="9">
    <source>
        <dbReference type="ARBA" id="ARBA00022884"/>
    </source>
</evidence>
<dbReference type="InterPro" id="IPR047246">
    <property type="entry name" value="ThrRS_anticodon"/>
</dbReference>
<evidence type="ECO:0000256" key="12">
    <source>
        <dbReference type="ARBA" id="ARBA00049515"/>
    </source>
</evidence>
<dbReference type="InterPro" id="IPR012676">
    <property type="entry name" value="TGS-like"/>
</dbReference>
<dbReference type="InterPro" id="IPR018163">
    <property type="entry name" value="Thr/Ala-tRNA-synth_IIc_edit"/>
</dbReference>
<dbReference type="GO" id="GO:0005737">
    <property type="term" value="C:cytoplasm"/>
    <property type="evidence" value="ECO:0007669"/>
    <property type="project" value="UniProtKB-SubCell"/>
</dbReference>
<dbReference type="HAMAP" id="MF_00184">
    <property type="entry name" value="Thr_tRNA_synth"/>
    <property type="match status" value="1"/>
</dbReference>
<dbReference type="FunFam" id="3.40.50.800:FF:000001">
    <property type="entry name" value="Threonine--tRNA ligase"/>
    <property type="match status" value="1"/>
</dbReference>
<dbReference type="InterPro" id="IPR002320">
    <property type="entry name" value="Thr-tRNA-ligase_IIa"/>
</dbReference>
<comment type="subcellular location">
    <subcellularLocation>
        <location evidence="13">Cytoplasm</location>
    </subcellularLocation>
</comment>
<name>A0A0A2WSU5_THEFI</name>
<dbReference type="STRING" id="276.THFILI_06225"/>
<evidence type="ECO:0000256" key="1">
    <source>
        <dbReference type="ARBA" id="ARBA00008226"/>
    </source>
</evidence>
<dbReference type="CDD" id="cd01667">
    <property type="entry name" value="TGS_ThrRS"/>
    <property type="match status" value="1"/>
</dbReference>
<reference evidence="16 17" key="1">
    <citation type="journal article" date="2015" name="Genome Announc.">
        <title>Draft Genome Sequence of the Thermophile Thermus filiformis ATCC 43280, Producer of Carotenoid-(Di)glucoside-Branched Fatty Acid (Di)esters and Source of Hyperthermostable Enzymes of Biotechnological Interest.</title>
        <authorList>
            <person name="Mandelli F."/>
            <person name="Oliveira Ramires B."/>
            <person name="Couger M.B."/>
            <person name="Paixao D.A."/>
            <person name="Camilo C.M."/>
            <person name="Polikarpov I."/>
            <person name="Prade R."/>
            <person name="Riano-Pachon D.M."/>
            <person name="Squina F.M."/>
        </authorList>
    </citation>
    <scope>NUCLEOTIDE SEQUENCE [LARGE SCALE GENOMIC DNA]</scope>
    <source>
        <strain evidence="16 17">ATCC 43280</strain>
    </source>
</reference>
<dbReference type="PANTHER" id="PTHR11451:SF44">
    <property type="entry name" value="THREONINE--TRNA LIGASE, CHLOROPLASTIC_MITOCHONDRIAL 2"/>
    <property type="match status" value="1"/>
</dbReference>
<dbReference type="FunFam" id="3.30.980.10:FF:000005">
    <property type="entry name" value="Threonyl-tRNA synthetase, mitochondrial"/>
    <property type="match status" value="1"/>
</dbReference>
<evidence type="ECO:0000256" key="10">
    <source>
        <dbReference type="ARBA" id="ARBA00022917"/>
    </source>
</evidence>
<comment type="subunit">
    <text evidence="13">Homodimer.</text>
</comment>
<dbReference type="InterPro" id="IPR012675">
    <property type="entry name" value="Beta-grasp_dom_sf"/>
</dbReference>
<evidence type="ECO:0000256" key="13">
    <source>
        <dbReference type="HAMAP-Rule" id="MF_00184"/>
    </source>
</evidence>